<protein>
    <submittedName>
        <fullName evidence="1">Uncharacterized protein</fullName>
    </submittedName>
</protein>
<accession>M6JYX6</accession>
<reference evidence="1 2" key="1">
    <citation type="submission" date="2013-01" db="EMBL/GenBank/DDBJ databases">
        <authorList>
            <person name="Harkins D.M."/>
            <person name="Durkin A.S."/>
            <person name="Brinkac L.M."/>
            <person name="Haft D.H."/>
            <person name="Selengut J.D."/>
            <person name="Sanka R."/>
            <person name="DePew J."/>
            <person name="Purushe J."/>
            <person name="Hartskeerl R.A."/>
            <person name="Ahmed A."/>
            <person name="van der Linden H."/>
            <person name="Goris M.G.A."/>
            <person name="Vinetz J.M."/>
            <person name="Sutton G.G."/>
            <person name="Nierman W.C."/>
            <person name="Fouts D.E."/>
        </authorList>
    </citation>
    <scope>NUCLEOTIDE SEQUENCE [LARGE SCALE GENOMIC DNA]</scope>
    <source>
        <strain evidence="1 2">MAVJ 401</strain>
    </source>
</reference>
<gene>
    <name evidence="1" type="ORF">LEP1GSC063_3106</name>
</gene>
<dbReference type="Proteomes" id="UP000012106">
    <property type="component" value="Unassembled WGS sequence"/>
</dbReference>
<organism evidence="1 2">
    <name type="scientific">Leptospira santarosai serovar Arenal str. MAVJ 401</name>
    <dbReference type="NCBI Taxonomy" id="1049976"/>
    <lineage>
        <taxon>Bacteria</taxon>
        <taxon>Pseudomonadati</taxon>
        <taxon>Spirochaetota</taxon>
        <taxon>Spirochaetia</taxon>
        <taxon>Leptospirales</taxon>
        <taxon>Leptospiraceae</taxon>
        <taxon>Leptospira</taxon>
    </lineage>
</organism>
<evidence type="ECO:0000313" key="1">
    <source>
        <dbReference type="EMBL" id="EMN20702.1"/>
    </source>
</evidence>
<name>M6JYX6_9LEPT</name>
<dbReference type="EMBL" id="AHMU02000065">
    <property type="protein sequence ID" value="EMN20702.1"/>
    <property type="molecule type" value="Genomic_DNA"/>
</dbReference>
<sequence length="52" mass="6144">MRHLLSFRHLFLISLRAFQCFPRFLCSWSLSVSWECGSFSKNDSTEIYPEIG</sequence>
<proteinExistence type="predicted"/>
<comment type="caution">
    <text evidence="1">The sequence shown here is derived from an EMBL/GenBank/DDBJ whole genome shotgun (WGS) entry which is preliminary data.</text>
</comment>
<evidence type="ECO:0000313" key="2">
    <source>
        <dbReference type="Proteomes" id="UP000012106"/>
    </source>
</evidence>
<dbReference type="AlphaFoldDB" id="M6JYX6"/>